<evidence type="ECO:0000313" key="10">
    <source>
        <dbReference type="Proteomes" id="UP000075806"/>
    </source>
</evidence>
<keyword evidence="5 8" id="KW-0812">Transmembrane</keyword>
<dbReference type="GO" id="GO:0005886">
    <property type="term" value="C:plasma membrane"/>
    <property type="evidence" value="ECO:0007669"/>
    <property type="project" value="UniProtKB-SubCell"/>
</dbReference>
<feature type="transmembrane region" description="Helical" evidence="8">
    <location>
        <begin position="207"/>
        <end position="240"/>
    </location>
</feature>
<evidence type="ECO:0000256" key="3">
    <source>
        <dbReference type="ARBA" id="ARBA00022448"/>
    </source>
</evidence>
<evidence type="ECO:0000256" key="2">
    <source>
        <dbReference type="ARBA" id="ARBA00010735"/>
    </source>
</evidence>
<keyword evidence="3" id="KW-0813">Transport</keyword>
<comment type="subcellular location">
    <subcellularLocation>
        <location evidence="1">Cell membrane</location>
        <topology evidence="1">Multi-pass membrane protein</topology>
    </subcellularLocation>
</comment>
<dbReference type="EMBL" id="LTAO01000023">
    <property type="protein sequence ID" value="KYG29679.1"/>
    <property type="molecule type" value="Genomic_DNA"/>
</dbReference>
<organism evidence="9 10">
    <name type="scientific">Alkalihalobacillus trypoxylicola</name>
    <dbReference type="NCBI Taxonomy" id="519424"/>
    <lineage>
        <taxon>Bacteria</taxon>
        <taxon>Bacillati</taxon>
        <taxon>Bacillota</taxon>
        <taxon>Bacilli</taxon>
        <taxon>Bacillales</taxon>
        <taxon>Bacillaceae</taxon>
        <taxon>Alkalihalobacillus</taxon>
    </lineage>
</organism>
<gene>
    <name evidence="9" type="ORF">AZF04_07680</name>
</gene>
<dbReference type="OrthoDB" id="3177005at2"/>
<keyword evidence="6 8" id="KW-1133">Transmembrane helix</keyword>
<dbReference type="PANTHER" id="PTHR34979">
    <property type="entry name" value="INNER MEMBRANE PROTEIN YGAZ"/>
    <property type="match status" value="1"/>
</dbReference>
<dbReference type="InterPro" id="IPR011606">
    <property type="entry name" value="Brnchd-chn_aa_trnsp_permease"/>
</dbReference>
<reference evidence="9" key="1">
    <citation type="submission" date="2016-02" db="EMBL/GenBank/DDBJ databases">
        <title>Genome sequence of Bacillus trypoxylicola KCTC 13244(T).</title>
        <authorList>
            <person name="Jeong H."/>
            <person name="Park S.-H."/>
            <person name="Choi S.-K."/>
        </authorList>
    </citation>
    <scope>NUCLEOTIDE SEQUENCE [LARGE SCALE GENOMIC DNA]</scope>
    <source>
        <strain evidence="9">KCTC 13244</strain>
    </source>
</reference>
<keyword evidence="10" id="KW-1185">Reference proteome</keyword>
<dbReference type="AlphaFoldDB" id="A0A161PCM9"/>
<protein>
    <submittedName>
        <fullName evidence="9">Branched-chain amino acid ABC transporter permease</fullName>
    </submittedName>
</protein>
<keyword evidence="7 8" id="KW-0472">Membrane</keyword>
<feature type="transmembrane region" description="Helical" evidence="8">
    <location>
        <begin position="141"/>
        <end position="168"/>
    </location>
</feature>
<comment type="similarity">
    <text evidence="2">Belongs to the AzlC family.</text>
</comment>
<comment type="caution">
    <text evidence="9">The sequence shown here is derived from an EMBL/GenBank/DDBJ whole genome shotgun (WGS) entry which is preliminary data.</text>
</comment>
<dbReference type="PANTHER" id="PTHR34979:SF1">
    <property type="entry name" value="INNER MEMBRANE PROTEIN YGAZ"/>
    <property type="match status" value="1"/>
</dbReference>
<evidence type="ECO:0000313" key="9">
    <source>
        <dbReference type="EMBL" id="KYG29679.1"/>
    </source>
</evidence>
<accession>A0A161PCM9</accession>
<feature type="transmembrane region" description="Helical" evidence="8">
    <location>
        <begin position="26"/>
        <end position="47"/>
    </location>
</feature>
<proteinExistence type="inferred from homology"/>
<dbReference type="GO" id="GO:1903785">
    <property type="term" value="P:L-valine transmembrane transport"/>
    <property type="evidence" value="ECO:0007669"/>
    <property type="project" value="TreeGrafter"/>
</dbReference>
<dbReference type="Proteomes" id="UP000075806">
    <property type="component" value="Unassembled WGS sequence"/>
</dbReference>
<evidence type="ECO:0000256" key="7">
    <source>
        <dbReference type="ARBA" id="ARBA00023136"/>
    </source>
</evidence>
<evidence type="ECO:0000256" key="8">
    <source>
        <dbReference type="SAM" id="Phobius"/>
    </source>
</evidence>
<evidence type="ECO:0000256" key="6">
    <source>
        <dbReference type="ARBA" id="ARBA00022989"/>
    </source>
</evidence>
<evidence type="ECO:0000256" key="4">
    <source>
        <dbReference type="ARBA" id="ARBA00022475"/>
    </source>
</evidence>
<dbReference type="Pfam" id="PF03591">
    <property type="entry name" value="AzlC"/>
    <property type="match status" value="1"/>
</dbReference>
<evidence type="ECO:0000256" key="5">
    <source>
        <dbReference type="ARBA" id="ARBA00022692"/>
    </source>
</evidence>
<feature type="transmembrane region" description="Helical" evidence="8">
    <location>
        <begin position="174"/>
        <end position="195"/>
    </location>
</feature>
<evidence type="ECO:0000256" key="1">
    <source>
        <dbReference type="ARBA" id="ARBA00004651"/>
    </source>
</evidence>
<dbReference type="RefSeq" id="WP_061949462.1">
    <property type="nucleotide sequence ID" value="NZ_LTAO01000023.1"/>
</dbReference>
<keyword evidence="4" id="KW-1003">Cell membrane</keyword>
<name>A0A161PCM9_9BACI</name>
<sequence length="243" mass="26427">MVDINLKEVHKPKKNEAEFLFGVKSAIPTVMGYASVGTAAGIVGVASQFSPLEISLLALFMYGGAAQFIIYGLYAAATPLAVIILTTFIVNLRHFLLCLALAPHFKEHSTWKNVIVGAFVTDESFGVASNQITRGKTLSPYWMFGLNFSAYLTWVTACLAGSLLAKWIANPEALGLDFALTAMFVALLILQLQSVTSKKLKHQLSLVLYMIITMVTFMMFMPSHIALILSTIIVATIGVVTDK</sequence>
<dbReference type="STRING" id="519424.AZF04_07680"/>